<comment type="caution">
    <text evidence="1">The sequence shown here is derived from an EMBL/GenBank/DDBJ whole genome shotgun (WGS) entry which is preliminary data.</text>
</comment>
<organism evidence="1 2">
    <name type="scientific">Caerostris extrusa</name>
    <name type="common">Bark spider</name>
    <name type="synonym">Caerostris bankana</name>
    <dbReference type="NCBI Taxonomy" id="172846"/>
    <lineage>
        <taxon>Eukaryota</taxon>
        <taxon>Metazoa</taxon>
        <taxon>Ecdysozoa</taxon>
        <taxon>Arthropoda</taxon>
        <taxon>Chelicerata</taxon>
        <taxon>Arachnida</taxon>
        <taxon>Araneae</taxon>
        <taxon>Araneomorphae</taxon>
        <taxon>Entelegynae</taxon>
        <taxon>Araneoidea</taxon>
        <taxon>Araneidae</taxon>
        <taxon>Caerostris</taxon>
    </lineage>
</organism>
<evidence type="ECO:0000313" key="2">
    <source>
        <dbReference type="Proteomes" id="UP001054945"/>
    </source>
</evidence>
<keyword evidence="2" id="KW-1185">Reference proteome</keyword>
<dbReference type="EMBL" id="BPLR01003381">
    <property type="protein sequence ID" value="GIX83901.1"/>
    <property type="molecule type" value="Genomic_DNA"/>
</dbReference>
<evidence type="ECO:0000313" key="1">
    <source>
        <dbReference type="EMBL" id="GIX83901.1"/>
    </source>
</evidence>
<name>A0AAV4NIX5_CAEEX</name>
<sequence>MTNVQQLQISRNLIKILKQNKLVWKKIPQSKIVCDVKKTDELTQNKLTAQNDKCPTATAIKKSDKNTEAKEASLEKSSQSKIVCDTKKTDELTPNKITVQNDKLPLVTDIKKSEKNVETKQTLEKKPENTFQTKQYVKLKNMINHYKIK</sequence>
<protein>
    <submittedName>
        <fullName evidence="1">Uncharacterized protein</fullName>
    </submittedName>
</protein>
<gene>
    <name evidence="1" type="ORF">CEXT_268641</name>
</gene>
<reference evidence="1 2" key="1">
    <citation type="submission" date="2021-06" db="EMBL/GenBank/DDBJ databases">
        <title>Caerostris extrusa draft genome.</title>
        <authorList>
            <person name="Kono N."/>
            <person name="Arakawa K."/>
        </authorList>
    </citation>
    <scope>NUCLEOTIDE SEQUENCE [LARGE SCALE GENOMIC DNA]</scope>
</reference>
<proteinExistence type="predicted"/>
<dbReference type="Proteomes" id="UP001054945">
    <property type="component" value="Unassembled WGS sequence"/>
</dbReference>
<dbReference type="AlphaFoldDB" id="A0AAV4NIX5"/>
<accession>A0AAV4NIX5</accession>